<dbReference type="RefSeq" id="WP_344763330.1">
    <property type="nucleotide sequence ID" value="NZ_BAAAZE010000008.1"/>
</dbReference>
<evidence type="ECO:0000259" key="7">
    <source>
        <dbReference type="SMART" id="SM00563"/>
    </source>
</evidence>
<evidence type="ECO:0000256" key="6">
    <source>
        <dbReference type="SAM" id="Phobius"/>
    </source>
</evidence>
<dbReference type="Pfam" id="PF01553">
    <property type="entry name" value="Acyltransferase"/>
    <property type="match status" value="1"/>
</dbReference>
<evidence type="ECO:0000256" key="5">
    <source>
        <dbReference type="ARBA" id="ARBA00023315"/>
    </source>
</evidence>
<reference evidence="9" key="1">
    <citation type="journal article" date="2019" name="Int. J. Syst. Evol. Microbiol.">
        <title>The Global Catalogue of Microorganisms (GCM) 10K type strain sequencing project: providing services to taxonomists for standard genome sequencing and annotation.</title>
        <authorList>
            <consortium name="The Broad Institute Genomics Platform"/>
            <consortium name="The Broad Institute Genome Sequencing Center for Infectious Disease"/>
            <person name="Wu L."/>
            <person name="Ma J."/>
        </authorList>
    </citation>
    <scope>NUCLEOTIDE SEQUENCE [LARGE SCALE GENOMIC DNA]</scope>
    <source>
        <strain evidence="9">JCM 16673</strain>
    </source>
</reference>
<evidence type="ECO:0000256" key="1">
    <source>
        <dbReference type="ARBA" id="ARBA00005189"/>
    </source>
</evidence>
<evidence type="ECO:0000313" key="8">
    <source>
        <dbReference type="EMBL" id="GAA4023922.1"/>
    </source>
</evidence>
<protein>
    <submittedName>
        <fullName evidence="8">Lysophospholipid acyltransferase family protein</fullName>
    </submittedName>
</protein>
<keyword evidence="6" id="KW-1133">Transmembrane helix</keyword>
<keyword evidence="6" id="KW-0812">Transmembrane</keyword>
<dbReference type="SUPFAM" id="SSF69593">
    <property type="entry name" value="Glycerol-3-phosphate (1)-acyltransferase"/>
    <property type="match status" value="1"/>
</dbReference>
<dbReference type="PANTHER" id="PTHR10434:SF64">
    <property type="entry name" value="1-ACYL-SN-GLYCEROL-3-PHOSPHATE ACYLTRANSFERASE-RELATED"/>
    <property type="match status" value="1"/>
</dbReference>
<organism evidence="8 9">
    <name type="scientific">Actimicrobium antarcticum</name>
    <dbReference type="NCBI Taxonomy" id="1051899"/>
    <lineage>
        <taxon>Bacteria</taxon>
        <taxon>Pseudomonadati</taxon>
        <taxon>Pseudomonadota</taxon>
        <taxon>Betaproteobacteria</taxon>
        <taxon>Burkholderiales</taxon>
        <taxon>Oxalobacteraceae</taxon>
        <taxon>Actimicrobium</taxon>
    </lineage>
</organism>
<dbReference type="PANTHER" id="PTHR10434">
    <property type="entry name" value="1-ACYL-SN-GLYCEROL-3-PHOSPHATE ACYLTRANSFERASE"/>
    <property type="match status" value="1"/>
</dbReference>
<keyword evidence="2" id="KW-0444">Lipid biosynthesis</keyword>
<evidence type="ECO:0000313" key="9">
    <source>
        <dbReference type="Proteomes" id="UP001501353"/>
    </source>
</evidence>
<sequence length="246" mass="26454">MIGVAVLRIFLHLIVGLWTCAVVFPLTDAAGRARRVQRWSAGLLVICGITLVVRQAGSGALATRALIVSNHVSWLDIFVINAMQPCRFVAKADIRSWPLLGYLCAKSGTIFIARGKVREVRRIFKDLVTSIHNGEHVAFFPEGTTAAQGNLLPFHANLFEAAIDAEVPIQPLALRYLDGSGKLASQADYIGDMTFAQSMLTILTSGRLTAELIVLPHIDSTAAHRRELAPAARSAIASALGYSPGA</sequence>
<accession>A0ABP7TBI5</accession>
<feature type="domain" description="Phospholipid/glycerol acyltransferase" evidence="7">
    <location>
        <begin position="65"/>
        <end position="177"/>
    </location>
</feature>
<gene>
    <name evidence="8" type="ORF">GCM10022212_21770</name>
</gene>
<dbReference type="EMBL" id="BAAAZE010000008">
    <property type="protein sequence ID" value="GAA4023922.1"/>
    <property type="molecule type" value="Genomic_DNA"/>
</dbReference>
<keyword evidence="6" id="KW-0472">Membrane</keyword>
<dbReference type="CDD" id="cd07989">
    <property type="entry name" value="LPLAT_AGPAT-like"/>
    <property type="match status" value="1"/>
</dbReference>
<dbReference type="InterPro" id="IPR002123">
    <property type="entry name" value="Plipid/glycerol_acylTrfase"/>
</dbReference>
<dbReference type="Proteomes" id="UP001501353">
    <property type="component" value="Unassembled WGS sequence"/>
</dbReference>
<proteinExistence type="predicted"/>
<keyword evidence="4" id="KW-0443">Lipid metabolism</keyword>
<dbReference type="GO" id="GO:0016746">
    <property type="term" value="F:acyltransferase activity"/>
    <property type="evidence" value="ECO:0007669"/>
    <property type="project" value="UniProtKB-KW"/>
</dbReference>
<feature type="transmembrane region" description="Helical" evidence="6">
    <location>
        <begin position="6"/>
        <end position="27"/>
    </location>
</feature>
<evidence type="ECO:0000256" key="2">
    <source>
        <dbReference type="ARBA" id="ARBA00022516"/>
    </source>
</evidence>
<dbReference type="SMART" id="SM00563">
    <property type="entry name" value="PlsC"/>
    <property type="match status" value="1"/>
</dbReference>
<name>A0ABP7TBI5_9BURK</name>
<comment type="pathway">
    <text evidence="1">Lipid metabolism.</text>
</comment>
<evidence type="ECO:0000256" key="4">
    <source>
        <dbReference type="ARBA" id="ARBA00023098"/>
    </source>
</evidence>
<comment type="caution">
    <text evidence="8">The sequence shown here is derived from an EMBL/GenBank/DDBJ whole genome shotgun (WGS) entry which is preliminary data.</text>
</comment>
<keyword evidence="3" id="KW-0808">Transferase</keyword>
<evidence type="ECO:0000256" key="3">
    <source>
        <dbReference type="ARBA" id="ARBA00022679"/>
    </source>
</evidence>
<feature type="transmembrane region" description="Helical" evidence="6">
    <location>
        <begin position="39"/>
        <end position="57"/>
    </location>
</feature>
<keyword evidence="5 8" id="KW-0012">Acyltransferase</keyword>
<keyword evidence="9" id="KW-1185">Reference proteome</keyword>